<organism evidence="1 2">
    <name type="scientific">Athelia psychrophila</name>
    <dbReference type="NCBI Taxonomy" id="1759441"/>
    <lineage>
        <taxon>Eukaryota</taxon>
        <taxon>Fungi</taxon>
        <taxon>Dikarya</taxon>
        <taxon>Basidiomycota</taxon>
        <taxon>Agaricomycotina</taxon>
        <taxon>Agaricomycetes</taxon>
        <taxon>Agaricomycetidae</taxon>
        <taxon>Atheliales</taxon>
        <taxon>Atheliaceae</taxon>
        <taxon>Athelia</taxon>
    </lineage>
</organism>
<dbReference type="Proteomes" id="UP000076532">
    <property type="component" value="Unassembled WGS sequence"/>
</dbReference>
<reference evidence="1 2" key="1">
    <citation type="journal article" date="2016" name="Mol. Biol. Evol.">
        <title>Comparative Genomics of Early-Diverging Mushroom-Forming Fungi Provides Insights into the Origins of Lignocellulose Decay Capabilities.</title>
        <authorList>
            <person name="Nagy L.G."/>
            <person name="Riley R."/>
            <person name="Tritt A."/>
            <person name="Adam C."/>
            <person name="Daum C."/>
            <person name="Floudas D."/>
            <person name="Sun H."/>
            <person name="Yadav J.S."/>
            <person name="Pangilinan J."/>
            <person name="Larsson K.H."/>
            <person name="Matsuura K."/>
            <person name="Barry K."/>
            <person name="Labutti K."/>
            <person name="Kuo R."/>
            <person name="Ohm R.A."/>
            <person name="Bhattacharya S.S."/>
            <person name="Shirouzu T."/>
            <person name="Yoshinaga Y."/>
            <person name="Martin F.M."/>
            <person name="Grigoriev I.V."/>
            <person name="Hibbett D.S."/>
        </authorList>
    </citation>
    <scope>NUCLEOTIDE SEQUENCE [LARGE SCALE GENOMIC DNA]</scope>
    <source>
        <strain evidence="1 2">CBS 109695</strain>
    </source>
</reference>
<sequence>MVLWIMNALSPQVVRERLMSGDSVFQKRMVEYLETAHQGEFCEDNHIGVRDRVAEASSLPDYADPTHTMPESAPPPCKVENCQDCECCDGLRGWWVRLKDVVNDLLLKSNMHTCINAKCRPKGQIDCKSRFPRDTFAQTLLDTGTGALTMKKGDPDMNTFNYIMTYLLRCNSDVTSLLSGTAMKAVVAYVTEYITKTGLKTYHVFDIIRSVF</sequence>
<protein>
    <submittedName>
        <fullName evidence="1">Uncharacterized protein</fullName>
    </submittedName>
</protein>
<dbReference type="AlphaFoldDB" id="A0A166EIU7"/>
<dbReference type="OrthoDB" id="3229882at2759"/>
<dbReference type="EMBL" id="KV417600">
    <property type="protein sequence ID" value="KZP15809.1"/>
    <property type="molecule type" value="Genomic_DNA"/>
</dbReference>
<feature type="non-terminal residue" evidence="1">
    <location>
        <position position="212"/>
    </location>
</feature>
<name>A0A166EIU7_9AGAM</name>
<evidence type="ECO:0000313" key="1">
    <source>
        <dbReference type="EMBL" id="KZP15809.1"/>
    </source>
</evidence>
<gene>
    <name evidence="1" type="ORF">FIBSPDRAFT_713284</name>
</gene>
<proteinExistence type="predicted"/>
<evidence type="ECO:0000313" key="2">
    <source>
        <dbReference type="Proteomes" id="UP000076532"/>
    </source>
</evidence>
<accession>A0A166EIU7</accession>
<keyword evidence="2" id="KW-1185">Reference proteome</keyword>